<evidence type="ECO:0000259" key="1">
    <source>
        <dbReference type="Pfam" id="PF09019"/>
    </source>
</evidence>
<sequence length="253" mass="29261">MDEEEVLEALKESFDIPGGSEITAGAMKQVLGKKVNDKEWIKKNFSDLIEEIQLIAYDHYLRAERPAGADAFRKVFTSLLPEKPVADDFFNLLEKNFWALDRFFLGLTQGRRPRAGKAFEHVINKLFTTLGYPYTSQPIINGQPDFLLPSIEHYRHNAMDCIIFTVKRSLRERWRQIVTEGTRGHMFFLATIDEGIGERDLADMLKNRIYLVMPERIRAAHYPKSANVISFEAFFQHHLDPAMARWRANGVIK</sequence>
<organism evidence="2 3">
    <name type="scientific">Sulfuricaulis limicola</name>
    <dbReference type="NCBI Taxonomy" id="1620215"/>
    <lineage>
        <taxon>Bacteria</taxon>
        <taxon>Pseudomonadati</taxon>
        <taxon>Pseudomonadota</taxon>
        <taxon>Gammaproteobacteria</taxon>
        <taxon>Acidiferrobacterales</taxon>
        <taxon>Acidiferrobacteraceae</taxon>
        <taxon>Sulfuricaulis</taxon>
    </lineage>
</organism>
<feature type="domain" description="Restriction endonuclease type II EcoRII C-terminal" evidence="1">
    <location>
        <begin position="102"/>
        <end position="234"/>
    </location>
</feature>
<dbReference type="OrthoDB" id="9797574at2"/>
<dbReference type="InterPro" id="IPR011335">
    <property type="entry name" value="Restrct_endonuc-II-like"/>
</dbReference>
<dbReference type="REBASE" id="151892">
    <property type="entry name" value="SliHA5ORF2494P"/>
</dbReference>
<dbReference type="AlphaFoldDB" id="A0A1B4XIZ2"/>
<gene>
    <name evidence="2" type="ORF">SCL_2493</name>
</gene>
<dbReference type="Gene3D" id="3.40.91.80">
    <property type="match status" value="1"/>
</dbReference>
<dbReference type="InterPro" id="IPR015109">
    <property type="entry name" value="Restrct_endonuc_II_EcoRII_C"/>
</dbReference>
<keyword evidence="3" id="KW-1185">Reference proteome</keyword>
<keyword evidence="2" id="KW-0255">Endonuclease</keyword>
<dbReference type="RefSeq" id="WP_096361475.1">
    <property type="nucleotide sequence ID" value="NZ_AP014879.1"/>
</dbReference>
<evidence type="ECO:0000313" key="2">
    <source>
        <dbReference type="EMBL" id="BAV34770.1"/>
    </source>
</evidence>
<keyword evidence="2" id="KW-0540">Nuclease</keyword>
<keyword evidence="2" id="KW-0378">Hydrolase</keyword>
<dbReference type="SUPFAM" id="SSF52980">
    <property type="entry name" value="Restriction endonuclease-like"/>
    <property type="match status" value="1"/>
</dbReference>
<dbReference type="Proteomes" id="UP000243180">
    <property type="component" value="Chromosome"/>
</dbReference>
<dbReference type="GO" id="GO:0009036">
    <property type="term" value="F:type II site-specific deoxyribonuclease activity"/>
    <property type="evidence" value="ECO:0007669"/>
    <property type="project" value="InterPro"/>
</dbReference>
<dbReference type="Pfam" id="PF09019">
    <property type="entry name" value="EcoRII-C"/>
    <property type="match status" value="1"/>
</dbReference>
<reference evidence="2 3" key="1">
    <citation type="submission" date="2015-05" db="EMBL/GenBank/DDBJ databases">
        <title>Complete genome sequence of a sulfur-oxidizing gammaproteobacterium strain HA5.</title>
        <authorList>
            <person name="Miura A."/>
            <person name="Kojima H."/>
            <person name="Fukui M."/>
        </authorList>
    </citation>
    <scope>NUCLEOTIDE SEQUENCE [LARGE SCALE GENOMIC DNA]</scope>
    <source>
        <strain evidence="2 3">HA5</strain>
    </source>
</reference>
<dbReference type="KEGG" id="slim:SCL_2493"/>
<dbReference type="EMBL" id="AP014879">
    <property type="protein sequence ID" value="BAV34770.1"/>
    <property type="molecule type" value="Genomic_DNA"/>
</dbReference>
<proteinExistence type="predicted"/>
<dbReference type="GO" id="GO:0009307">
    <property type="term" value="P:DNA restriction-modification system"/>
    <property type="evidence" value="ECO:0007669"/>
    <property type="project" value="InterPro"/>
</dbReference>
<dbReference type="InterPro" id="IPR038365">
    <property type="entry name" value="EcoRII_C_sf"/>
</dbReference>
<dbReference type="InParanoid" id="A0A1B4XIZ2"/>
<protein>
    <submittedName>
        <fullName evidence="2">Restriction endonuclease</fullName>
    </submittedName>
</protein>
<evidence type="ECO:0000313" key="3">
    <source>
        <dbReference type="Proteomes" id="UP000243180"/>
    </source>
</evidence>
<dbReference type="GO" id="GO:0003677">
    <property type="term" value="F:DNA binding"/>
    <property type="evidence" value="ECO:0007669"/>
    <property type="project" value="InterPro"/>
</dbReference>
<name>A0A1B4XIZ2_9GAMM</name>
<accession>A0A1B4XIZ2</accession>